<protein>
    <submittedName>
        <fullName evidence="2">Uncharacterized protein</fullName>
    </submittedName>
</protein>
<dbReference type="AlphaFoldDB" id="A0A1I8BCL2"/>
<evidence type="ECO:0000313" key="2">
    <source>
        <dbReference type="WBParaSite" id="MhA1_Contig1838.frz3.gene2"/>
    </source>
</evidence>
<organism evidence="1 2">
    <name type="scientific">Meloidogyne hapla</name>
    <name type="common">Root-knot nematode worm</name>
    <dbReference type="NCBI Taxonomy" id="6305"/>
    <lineage>
        <taxon>Eukaryota</taxon>
        <taxon>Metazoa</taxon>
        <taxon>Ecdysozoa</taxon>
        <taxon>Nematoda</taxon>
        <taxon>Chromadorea</taxon>
        <taxon>Rhabditida</taxon>
        <taxon>Tylenchina</taxon>
        <taxon>Tylenchomorpha</taxon>
        <taxon>Tylenchoidea</taxon>
        <taxon>Meloidogynidae</taxon>
        <taxon>Meloidogyninae</taxon>
        <taxon>Meloidogyne</taxon>
    </lineage>
</organism>
<keyword evidence="1" id="KW-1185">Reference proteome</keyword>
<dbReference type="Proteomes" id="UP000095281">
    <property type="component" value="Unplaced"/>
</dbReference>
<reference evidence="2" key="1">
    <citation type="submission" date="2016-11" db="UniProtKB">
        <authorList>
            <consortium name="WormBaseParasite"/>
        </authorList>
    </citation>
    <scope>IDENTIFICATION</scope>
</reference>
<sequence length="202" mass="23393">MPKNSKRKFNPAVRNVPSFKKKKIKVGRHLPHANSTNTEIKSKKIILTEQNVVNELNASIYNKNVEKTNDFQIKDIDVVISQLGHHNENMSRTAICETDTNTSFLQKSDSLLYCCKIICPLLLAILYEMECESDRLFNSIMSRVNLTLNKLFDIIVIFIENNQNKSQENNNIKCELRNTFASLKKCSFVNKSKKLMKRFDFL</sequence>
<evidence type="ECO:0000313" key="1">
    <source>
        <dbReference type="Proteomes" id="UP000095281"/>
    </source>
</evidence>
<proteinExistence type="predicted"/>
<accession>A0A1I8BCL2</accession>
<name>A0A1I8BCL2_MELHA</name>
<dbReference type="WBParaSite" id="MhA1_Contig1838.frz3.gene2">
    <property type="protein sequence ID" value="MhA1_Contig1838.frz3.gene2"/>
    <property type="gene ID" value="MhA1_Contig1838.frz3.gene2"/>
</dbReference>